<reference evidence="1 2" key="1">
    <citation type="journal article" date="2021" name="Elife">
        <title>Chloroplast acquisition without the gene transfer in kleptoplastic sea slugs, Plakobranchus ocellatus.</title>
        <authorList>
            <person name="Maeda T."/>
            <person name="Takahashi S."/>
            <person name="Yoshida T."/>
            <person name="Shimamura S."/>
            <person name="Takaki Y."/>
            <person name="Nagai Y."/>
            <person name="Toyoda A."/>
            <person name="Suzuki Y."/>
            <person name="Arimoto A."/>
            <person name="Ishii H."/>
            <person name="Satoh N."/>
            <person name="Nishiyama T."/>
            <person name="Hasebe M."/>
            <person name="Maruyama T."/>
            <person name="Minagawa J."/>
            <person name="Obokata J."/>
            <person name="Shigenobu S."/>
        </authorList>
    </citation>
    <scope>NUCLEOTIDE SEQUENCE [LARGE SCALE GENOMIC DNA]</scope>
</reference>
<evidence type="ECO:0000313" key="1">
    <source>
        <dbReference type="EMBL" id="GFS15147.1"/>
    </source>
</evidence>
<name>A0AAV4J2E6_9GAST</name>
<dbReference type="EMBL" id="BMAT01013546">
    <property type="protein sequence ID" value="GFS15147.1"/>
    <property type="molecule type" value="Genomic_DNA"/>
</dbReference>
<comment type="caution">
    <text evidence="1">The sequence shown here is derived from an EMBL/GenBank/DDBJ whole genome shotgun (WGS) entry which is preliminary data.</text>
</comment>
<organism evidence="1 2">
    <name type="scientific">Elysia marginata</name>
    <dbReference type="NCBI Taxonomy" id="1093978"/>
    <lineage>
        <taxon>Eukaryota</taxon>
        <taxon>Metazoa</taxon>
        <taxon>Spiralia</taxon>
        <taxon>Lophotrochozoa</taxon>
        <taxon>Mollusca</taxon>
        <taxon>Gastropoda</taxon>
        <taxon>Heterobranchia</taxon>
        <taxon>Euthyneura</taxon>
        <taxon>Panpulmonata</taxon>
        <taxon>Sacoglossa</taxon>
        <taxon>Placobranchoidea</taxon>
        <taxon>Plakobranchidae</taxon>
        <taxon>Elysia</taxon>
    </lineage>
</organism>
<dbReference type="Proteomes" id="UP000762676">
    <property type="component" value="Unassembled WGS sequence"/>
</dbReference>
<accession>A0AAV4J2E6</accession>
<keyword evidence="2" id="KW-1185">Reference proteome</keyword>
<protein>
    <submittedName>
        <fullName evidence="1">Uncharacterized protein</fullName>
    </submittedName>
</protein>
<gene>
    <name evidence="1" type="ORF">ElyMa_006764300</name>
</gene>
<sequence length="115" mass="13398">MKQSDPKYRGTVAHLRQVDLQQRQTLDGVKALTGSRHITRALHYRNRTGKRENCQHFETRTPPKSQLRVRSSVGRKHIVFIFQEHYKSLTVRAGAGSLLLQWECQALKICRRFGE</sequence>
<dbReference type="AlphaFoldDB" id="A0AAV4J2E6"/>
<proteinExistence type="predicted"/>
<evidence type="ECO:0000313" key="2">
    <source>
        <dbReference type="Proteomes" id="UP000762676"/>
    </source>
</evidence>